<sequence length="547" mass="58875">MSRAAARTAKRVARRAVTVTTPFDELHPVRARSGADMHRTLTWLDLVGLGVGGMVGAGVFVTTGRASRLLAGPAVILSYAIAGLSALLSAFSYTEFAVDLPVAGGAFSYLRVTFGEFAAFLCGANLVMEYVLSNAAVARSFTAYLGSAVGVLAAQKWRATISFLPNGFNQIDFIAAAVILSITLLICFSTKESSAMNMVLTAMHILFICFIIVIGFWKGDWRNFVEAEDPEKHRSGFFPYGVSGVFNGAAMVYLSYIGYDAVSTMAEEVRNPRRDIPIGVSGSVLLVTVFYCFMSASMSKLIPYDAIDADAPFSAAFRGKSDRWRWVSNVIGAGASFGILTSLVVAMLGQARYVCVIGRSGVIPGWFAVVHPKTSTPVNASVFLVIYKRYVSITTTSPWPTLSFLLSFSFTSILFTLLWRYVPSGHPKAFILFANFVVAIAMVQAFVLLVPQAQKPQSWGVPAMPWVPFASIFLNLFLLGSLDGPSYVRFGVFSGIVVVFYVVYSAVNGGGSMGEEECFVQLDGGAMEKCSSNCIVDNGGGEISLKV</sequence>
<evidence type="ECO:0000313" key="7">
    <source>
        <dbReference type="EMBL" id="KAK9170362.1"/>
    </source>
</evidence>
<dbReference type="PIRSF" id="PIRSF006060">
    <property type="entry name" value="AA_transporter"/>
    <property type="match status" value="1"/>
</dbReference>
<evidence type="ECO:0000256" key="1">
    <source>
        <dbReference type="ARBA" id="ARBA00004141"/>
    </source>
</evidence>
<evidence type="ECO:0000256" key="5">
    <source>
        <dbReference type="ARBA" id="ARBA00023136"/>
    </source>
</evidence>
<evidence type="ECO:0000256" key="3">
    <source>
        <dbReference type="ARBA" id="ARBA00022692"/>
    </source>
</evidence>
<feature type="transmembrane region" description="Helical" evidence="6">
    <location>
        <begin position="106"/>
        <end position="127"/>
    </location>
</feature>
<comment type="similarity">
    <text evidence="2">Belongs to the amino acid-polyamine-organocation (APC) superfamily. Cationic amino acid transporter (CAT) (TC 2.A.3.3) family.</text>
</comment>
<dbReference type="EMBL" id="JBBNAF010000001">
    <property type="protein sequence ID" value="KAK9170362.1"/>
    <property type="molecule type" value="Genomic_DNA"/>
</dbReference>
<dbReference type="InterPro" id="IPR002293">
    <property type="entry name" value="AA/rel_permease1"/>
</dbReference>
<comment type="subcellular location">
    <subcellularLocation>
        <location evidence="1">Membrane</location>
        <topology evidence="1">Multi-pass membrane protein</topology>
    </subcellularLocation>
</comment>
<gene>
    <name evidence="7" type="ORF">Syun_002502</name>
</gene>
<keyword evidence="5 6" id="KW-0472">Membrane</keyword>
<name>A0AAP0Q786_9MAGN</name>
<feature type="transmembrane region" description="Helical" evidence="6">
    <location>
        <begin position="399"/>
        <end position="422"/>
    </location>
</feature>
<dbReference type="AlphaFoldDB" id="A0AAP0Q786"/>
<protein>
    <recommendedName>
        <fullName evidence="9">Cationic amino acid transporter C-terminal domain-containing protein</fullName>
    </recommendedName>
</protein>
<evidence type="ECO:0000256" key="6">
    <source>
        <dbReference type="SAM" id="Phobius"/>
    </source>
</evidence>
<dbReference type="Gene3D" id="1.20.1740.10">
    <property type="entry name" value="Amino acid/polyamine transporter I"/>
    <property type="match status" value="1"/>
</dbReference>
<feature type="transmembrane region" description="Helical" evidence="6">
    <location>
        <begin position="487"/>
        <end position="507"/>
    </location>
</feature>
<keyword evidence="4 6" id="KW-1133">Transmembrane helix</keyword>
<dbReference type="Proteomes" id="UP001420932">
    <property type="component" value="Unassembled WGS sequence"/>
</dbReference>
<dbReference type="GO" id="GO:0005886">
    <property type="term" value="C:plasma membrane"/>
    <property type="evidence" value="ECO:0007669"/>
    <property type="project" value="TreeGrafter"/>
</dbReference>
<feature type="transmembrane region" description="Helical" evidence="6">
    <location>
        <begin position="276"/>
        <end position="296"/>
    </location>
</feature>
<evidence type="ECO:0000256" key="2">
    <source>
        <dbReference type="ARBA" id="ARBA00008572"/>
    </source>
</evidence>
<evidence type="ECO:0008006" key="9">
    <source>
        <dbReference type="Google" id="ProtNLM"/>
    </source>
</evidence>
<evidence type="ECO:0000256" key="4">
    <source>
        <dbReference type="ARBA" id="ARBA00022989"/>
    </source>
</evidence>
<dbReference type="GO" id="GO:0015171">
    <property type="term" value="F:amino acid transmembrane transporter activity"/>
    <property type="evidence" value="ECO:0007669"/>
    <property type="project" value="TreeGrafter"/>
</dbReference>
<evidence type="ECO:0000313" key="8">
    <source>
        <dbReference type="Proteomes" id="UP001420932"/>
    </source>
</evidence>
<comment type="caution">
    <text evidence="7">The sequence shown here is derived from an EMBL/GenBank/DDBJ whole genome shotgun (WGS) entry which is preliminary data.</text>
</comment>
<feature type="transmembrane region" description="Helical" evidence="6">
    <location>
        <begin position="326"/>
        <end position="349"/>
    </location>
</feature>
<feature type="transmembrane region" description="Helical" evidence="6">
    <location>
        <begin position="237"/>
        <end position="256"/>
    </location>
</feature>
<organism evidence="7 8">
    <name type="scientific">Stephania yunnanensis</name>
    <dbReference type="NCBI Taxonomy" id="152371"/>
    <lineage>
        <taxon>Eukaryota</taxon>
        <taxon>Viridiplantae</taxon>
        <taxon>Streptophyta</taxon>
        <taxon>Embryophyta</taxon>
        <taxon>Tracheophyta</taxon>
        <taxon>Spermatophyta</taxon>
        <taxon>Magnoliopsida</taxon>
        <taxon>Ranunculales</taxon>
        <taxon>Menispermaceae</taxon>
        <taxon>Menispermoideae</taxon>
        <taxon>Cissampelideae</taxon>
        <taxon>Stephania</taxon>
    </lineage>
</organism>
<keyword evidence="3 6" id="KW-0812">Transmembrane</keyword>
<reference evidence="7 8" key="1">
    <citation type="submission" date="2024-01" db="EMBL/GenBank/DDBJ databases">
        <title>Genome assemblies of Stephania.</title>
        <authorList>
            <person name="Yang L."/>
        </authorList>
    </citation>
    <scope>NUCLEOTIDE SEQUENCE [LARGE SCALE GENOMIC DNA]</scope>
    <source>
        <strain evidence="7">YNDBR</strain>
        <tissue evidence="7">Leaf</tissue>
    </source>
</reference>
<accession>A0AAP0Q786</accession>
<feature type="transmembrane region" description="Helical" evidence="6">
    <location>
        <begin position="429"/>
        <end position="451"/>
    </location>
</feature>
<proteinExistence type="inferred from homology"/>
<dbReference type="Pfam" id="PF13520">
    <property type="entry name" value="AA_permease_2"/>
    <property type="match status" value="1"/>
</dbReference>
<feature type="transmembrane region" description="Helical" evidence="6">
    <location>
        <begin position="195"/>
        <end position="217"/>
    </location>
</feature>
<feature type="transmembrane region" description="Helical" evidence="6">
    <location>
        <begin position="463"/>
        <end position="480"/>
    </location>
</feature>
<keyword evidence="8" id="KW-1185">Reference proteome</keyword>
<feature type="transmembrane region" description="Helical" evidence="6">
    <location>
        <begin position="167"/>
        <end position="188"/>
    </location>
</feature>
<dbReference type="PANTHER" id="PTHR43243">
    <property type="entry name" value="INNER MEMBRANE TRANSPORTER YGJI-RELATED"/>
    <property type="match status" value="1"/>
</dbReference>
<dbReference type="PANTHER" id="PTHR43243:SF41">
    <property type="entry name" value="CATIONIC AMINO ACID TRANSPORTER 7, CHLOROPLASTIC"/>
    <property type="match status" value="1"/>
</dbReference>
<feature type="transmembrane region" description="Helical" evidence="6">
    <location>
        <begin position="74"/>
        <end position="94"/>
    </location>
</feature>
<feature type="transmembrane region" description="Helical" evidence="6">
    <location>
        <begin position="41"/>
        <end position="62"/>
    </location>
</feature>
<feature type="transmembrane region" description="Helical" evidence="6">
    <location>
        <begin position="136"/>
        <end position="155"/>
    </location>
</feature>